<proteinExistence type="predicted"/>
<protein>
    <submittedName>
        <fullName evidence="1">Peptidase A1 domain-containing protein</fullName>
    </submittedName>
</protein>
<dbReference type="AlphaFoldDB" id="A0A8H6S746"/>
<keyword evidence="2" id="KW-1185">Reference proteome</keyword>
<sequence>MPNLKVLDLRLINHVDDQDSTGTLVSGKGIICSGHDSSGPTSPTEFLRRLVRFQATHLAPEDHVLEYLPASLQSLSLARLPYRLEPRMLRIGLSPKSVLERLKQGHFPSLKILRLWYNIRQPADLENEKELLDFLPAQFPSLQQLELCRRWSHGVDSLEELWDPLPLACALVSQLKELEVFRFDPDLPGLDGYLPFTYLTKKYHETIGRLHVMASAIAKEAPWLKRIDMYSEFGSDSTLYWEMWFVVRDDDGNVELDRPPPPLVDRPY</sequence>
<evidence type="ECO:0000313" key="2">
    <source>
        <dbReference type="Proteomes" id="UP000613580"/>
    </source>
</evidence>
<dbReference type="EMBL" id="JACAZE010000019">
    <property type="protein sequence ID" value="KAF7294290.1"/>
    <property type="molecule type" value="Genomic_DNA"/>
</dbReference>
<dbReference type="OrthoDB" id="3047730at2759"/>
<reference evidence="1" key="1">
    <citation type="submission" date="2020-05" db="EMBL/GenBank/DDBJ databases">
        <title>Mycena genomes resolve the evolution of fungal bioluminescence.</title>
        <authorList>
            <person name="Tsai I.J."/>
        </authorList>
    </citation>
    <scope>NUCLEOTIDE SEQUENCE</scope>
    <source>
        <strain evidence="1">110903Hualien_Pintung</strain>
    </source>
</reference>
<accession>A0A8H6S746</accession>
<comment type="caution">
    <text evidence="1">The sequence shown here is derived from an EMBL/GenBank/DDBJ whole genome shotgun (WGS) entry which is preliminary data.</text>
</comment>
<evidence type="ECO:0000313" key="1">
    <source>
        <dbReference type="EMBL" id="KAF7294290.1"/>
    </source>
</evidence>
<organism evidence="1 2">
    <name type="scientific">Mycena chlorophos</name>
    <name type="common">Agaric fungus</name>
    <name type="synonym">Agaricus chlorophos</name>
    <dbReference type="NCBI Taxonomy" id="658473"/>
    <lineage>
        <taxon>Eukaryota</taxon>
        <taxon>Fungi</taxon>
        <taxon>Dikarya</taxon>
        <taxon>Basidiomycota</taxon>
        <taxon>Agaricomycotina</taxon>
        <taxon>Agaricomycetes</taxon>
        <taxon>Agaricomycetidae</taxon>
        <taxon>Agaricales</taxon>
        <taxon>Marasmiineae</taxon>
        <taxon>Mycenaceae</taxon>
        <taxon>Mycena</taxon>
    </lineage>
</organism>
<dbReference type="Proteomes" id="UP000613580">
    <property type="component" value="Unassembled WGS sequence"/>
</dbReference>
<gene>
    <name evidence="1" type="ORF">HMN09_01157900</name>
</gene>
<name>A0A8H6S746_MYCCL</name>